<reference evidence="2" key="1">
    <citation type="submission" date="2021-06" db="EMBL/GenBank/DDBJ databases">
        <authorList>
            <person name="Criscuolo A."/>
        </authorList>
    </citation>
    <scope>NUCLEOTIDE SEQUENCE</scope>
    <source>
        <strain evidence="2">CIP111600</strain>
    </source>
</reference>
<evidence type="ECO:0000313" key="3">
    <source>
        <dbReference type="Proteomes" id="UP000693672"/>
    </source>
</evidence>
<name>A0A916K2U2_9BACL</name>
<dbReference type="PANTHER" id="PTHR13604">
    <property type="entry name" value="DC12-RELATED"/>
    <property type="match status" value="1"/>
</dbReference>
<keyword evidence="1" id="KW-0378">Hydrolase</keyword>
<evidence type="ECO:0000256" key="1">
    <source>
        <dbReference type="RuleBase" id="RU364100"/>
    </source>
</evidence>
<dbReference type="PANTHER" id="PTHR13604:SF0">
    <property type="entry name" value="ABASIC SITE PROCESSING PROTEIN HMCES"/>
    <property type="match status" value="1"/>
</dbReference>
<sequence length="223" mass="26153">MYDRYSLTADLSELADMFRIAGVPASYRPPAHCTPMQQIPVIRRTEGERRLQEFRWGLMPFWAKDAVNADSGLVMEKRAYRRIVAKQRCIIPCSSFYIRKGKGKDARQLRIALRDQTLFGIAGLYELWRDARGKEEGKCTLLTTRANRLIYDYNDVMPAILREDEMEQWLDPEHQDTDYLQTLLRPFHPDRMRAFPVQIKKNGLRNEPEDELEPLPAKYAMLK</sequence>
<protein>
    <recommendedName>
        <fullName evidence="1">Abasic site processing protein</fullName>
        <ecNumber evidence="1">3.4.-.-</ecNumber>
    </recommendedName>
</protein>
<keyword evidence="3" id="KW-1185">Reference proteome</keyword>
<dbReference type="RefSeq" id="WP_218092148.1">
    <property type="nucleotide sequence ID" value="NZ_CAJVAS010000008.1"/>
</dbReference>
<dbReference type="Proteomes" id="UP000693672">
    <property type="component" value="Unassembled WGS sequence"/>
</dbReference>
<dbReference type="Pfam" id="PF02586">
    <property type="entry name" value="SRAP"/>
    <property type="match status" value="1"/>
</dbReference>
<organism evidence="2 3">
    <name type="scientific">Paenibacillus solanacearum</name>
    <dbReference type="NCBI Taxonomy" id="2048548"/>
    <lineage>
        <taxon>Bacteria</taxon>
        <taxon>Bacillati</taxon>
        <taxon>Bacillota</taxon>
        <taxon>Bacilli</taxon>
        <taxon>Bacillales</taxon>
        <taxon>Paenibacillaceae</taxon>
        <taxon>Paenibacillus</taxon>
    </lineage>
</organism>
<accession>A0A916K2U2</accession>
<dbReference type="EC" id="3.4.-.-" evidence="1"/>
<gene>
    <name evidence="2" type="ORF">PAESOLCIP111_02365</name>
</gene>
<dbReference type="GO" id="GO:0008233">
    <property type="term" value="F:peptidase activity"/>
    <property type="evidence" value="ECO:0007669"/>
    <property type="project" value="UniProtKB-KW"/>
</dbReference>
<keyword evidence="1" id="KW-0645">Protease</keyword>
<dbReference type="GO" id="GO:0003697">
    <property type="term" value="F:single-stranded DNA binding"/>
    <property type="evidence" value="ECO:0007669"/>
    <property type="project" value="InterPro"/>
</dbReference>
<comment type="caution">
    <text evidence="2">The sequence shown here is derived from an EMBL/GenBank/DDBJ whole genome shotgun (WGS) entry which is preliminary data.</text>
</comment>
<proteinExistence type="inferred from homology"/>
<dbReference type="InterPro" id="IPR003738">
    <property type="entry name" value="SRAP"/>
</dbReference>
<dbReference type="AlphaFoldDB" id="A0A916K2U2"/>
<dbReference type="EMBL" id="CAJVAS010000008">
    <property type="protein sequence ID" value="CAG7621798.1"/>
    <property type="molecule type" value="Genomic_DNA"/>
</dbReference>
<evidence type="ECO:0000313" key="2">
    <source>
        <dbReference type="EMBL" id="CAG7621798.1"/>
    </source>
</evidence>
<comment type="similarity">
    <text evidence="1">Belongs to the SOS response-associated peptidase family.</text>
</comment>
<dbReference type="GO" id="GO:0006508">
    <property type="term" value="P:proteolysis"/>
    <property type="evidence" value="ECO:0007669"/>
    <property type="project" value="UniProtKB-KW"/>
</dbReference>
<dbReference type="GO" id="GO:0106300">
    <property type="term" value="P:protein-DNA covalent cross-linking repair"/>
    <property type="evidence" value="ECO:0007669"/>
    <property type="project" value="InterPro"/>
</dbReference>